<evidence type="ECO:0000313" key="2">
    <source>
        <dbReference type="EMBL" id="KAJ0961065.1"/>
    </source>
</evidence>
<sequence>MVSVTTILYVFLIVYFVVAGSRVYLITRESLSEIAGKWTGHSGLFNVPSTMMRCIESGEESVQTGT</sequence>
<feature type="transmembrane region" description="Helical" evidence="1">
    <location>
        <begin position="6"/>
        <end position="25"/>
    </location>
</feature>
<comment type="caution">
    <text evidence="3">The sequence shown here is derived from an EMBL/GenBank/DDBJ whole genome shotgun (WGS) entry which is preliminary data.</text>
</comment>
<keyword evidence="4" id="KW-1185">Reference proteome</keyword>
<proteinExistence type="predicted"/>
<name>A0A9D5CV06_9LILI</name>
<reference evidence="3" key="1">
    <citation type="submission" date="2021-03" db="EMBL/GenBank/DDBJ databases">
        <authorList>
            <person name="Li Z."/>
            <person name="Yang C."/>
        </authorList>
    </citation>
    <scope>NUCLEOTIDE SEQUENCE</scope>
    <source>
        <strain evidence="3">Dzin_1.0</strain>
        <tissue evidence="3">Leaf</tissue>
    </source>
</reference>
<dbReference type="Proteomes" id="UP001085076">
    <property type="component" value="Miscellaneous, Linkage group lg02"/>
</dbReference>
<keyword evidence="1" id="KW-0472">Membrane</keyword>
<keyword evidence="1" id="KW-0812">Transmembrane</keyword>
<dbReference type="EMBL" id="JAGGNH010000043">
    <property type="protein sequence ID" value="KAJ0961065.1"/>
    <property type="molecule type" value="Genomic_DNA"/>
</dbReference>
<evidence type="ECO:0000313" key="4">
    <source>
        <dbReference type="Proteomes" id="UP001085076"/>
    </source>
</evidence>
<protein>
    <submittedName>
        <fullName evidence="3">Uncharacterized protein</fullName>
    </submittedName>
</protein>
<evidence type="ECO:0000256" key="1">
    <source>
        <dbReference type="SAM" id="Phobius"/>
    </source>
</evidence>
<organism evidence="3 4">
    <name type="scientific">Dioscorea zingiberensis</name>
    <dbReference type="NCBI Taxonomy" id="325984"/>
    <lineage>
        <taxon>Eukaryota</taxon>
        <taxon>Viridiplantae</taxon>
        <taxon>Streptophyta</taxon>
        <taxon>Embryophyta</taxon>
        <taxon>Tracheophyta</taxon>
        <taxon>Spermatophyta</taxon>
        <taxon>Magnoliopsida</taxon>
        <taxon>Liliopsida</taxon>
        <taxon>Dioscoreales</taxon>
        <taxon>Dioscoreaceae</taxon>
        <taxon>Dioscorea</taxon>
    </lineage>
</organism>
<dbReference type="EMBL" id="JAGGNH010000002">
    <property type="protein sequence ID" value="KAJ0980330.1"/>
    <property type="molecule type" value="Genomic_DNA"/>
</dbReference>
<dbReference type="AlphaFoldDB" id="A0A9D5CV06"/>
<gene>
    <name evidence="2" type="ORF">J5N97_000966</name>
    <name evidence="3" type="ORF">J5N97_008585</name>
</gene>
<accession>A0A9D5CV06</accession>
<evidence type="ECO:0000313" key="3">
    <source>
        <dbReference type="EMBL" id="KAJ0980330.1"/>
    </source>
</evidence>
<keyword evidence="1" id="KW-1133">Transmembrane helix</keyword>
<reference evidence="3 4" key="2">
    <citation type="journal article" date="2022" name="Hortic Res">
        <title>The genome of Dioscorea zingiberensis sheds light on the biosynthesis, origin and evolution of the medicinally important diosgenin saponins.</title>
        <authorList>
            <person name="Li Y."/>
            <person name="Tan C."/>
            <person name="Li Z."/>
            <person name="Guo J."/>
            <person name="Li S."/>
            <person name="Chen X."/>
            <person name="Wang C."/>
            <person name="Dai X."/>
            <person name="Yang H."/>
            <person name="Song W."/>
            <person name="Hou L."/>
            <person name="Xu J."/>
            <person name="Tong Z."/>
            <person name="Xu A."/>
            <person name="Yuan X."/>
            <person name="Wang W."/>
            <person name="Yang Q."/>
            <person name="Chen L."/>
            <person name="Sun Z."/>
            <person name="Wang K."/>
            <person name="Pan B."/>
            <person name="Chen J."/>
            <person name="Bao Y."/>
            <person name="Liu F."/>
            <person name="Qi X."/>
            <person name="Gang D.R."/>
            <person name="Wen J."/>
            <person name="Li J."/>
        </authorList>
    </citation>
    <scope>NUCLEOTIDE SEQUENCE</scope>
    <source>
        <strain evidence="3">Dzin_1.0</strain>
    </source>
</reference>